<comment type="caution">
    <text evidence="1">The sequence shown here is derived from an EMBL/GenBank/DDBJ whole genome shotgun (WGS) entry which is preliminary data.</text>
</comment>
<protein>
    <recommendedName>
        <fullName evidence="3">Prolyl 4-hydroxylase alpha subunit Fe(2+) 2OG dioxygenase domain-containing protein</fullName>
    </recommendedName>
</protein>
<dbReference type="AlphaFoldDB" id="A0A813IBQ2"/>
<proteinExistence type="predicted"/>
<evidence type="ECO:0008006" key="3">
    <source>
        <dbReference type="Google" id="ProtNLM"/>
    </source>
</evidence>
<gene>
    <name evidence="1" type="ORF">PGLA2088_LOCUS5893</name>
</gene>
<accession>A0A813IBQ2</accession>
<evidence type="ECO:0000313" key="2">
    <source>
        <dbReference type="Proteomes" id="UP000626109"/>
    </source>
</evidence>
<dbReference type="Proteomes" id="UP000626109">
    <property type="component" value="Unassembled WGS sequence"/>
</dbReference>
<name>A0A813IBQ2_POLGL</name>
<sequence>MVFCREESSSDSEDSVSSNESLERYTIAGCWARDEWGLWPNGRRMGYQLRKGGRARHIFEPEVYQVRESPDEELRYVVVPNFLADTDIAAVHAAGSLPTAAQCEDRDDELEFHHVAHRFEGELRSSSRPLYRRLLGVMAWADQELWGSMGDVSQVFPEVEYIRYDGAPTSKEFAIDPHVDNRSLVTLVCLLSPQGSFQGGISGFDPASDDQ</sequence>
<reference evidence="1" key="1">
    <citation type="submission" date="2021-02" db="EMBL/GenBank/DDBJ databases">
        <authorList>
            <person name="Dougan E. K."/>
            <person name="Rhodes N."/>
            <person name="Thang M."/>
            <person name="Chan C."/>
        </authorList>
    </citation>
    <scope>NUCLEOTIDE SEQUENCE</scope>
</reference>
<dbReference type="EMBL" id="CAJNNW010005757">
    <property type="protein sequence ID" value="CAE8647678.1"/>
    <property type="molecule type" value="Genomic_DNA"/>
</dbReference>
<feature type="non-terminal residue" evidence="1">
    <location>
        <position position="1"/>
    </location>
</feature>
<organism evidence="1 2">
    <name type="scientific">Polarella glacialis</name>
    <name type="common">Dinoflagellate</name>
    <dbReference type="NCBI Taxonomy" id="89957"/>
    <lineage>
        <taxon>Eukaryota</taxon>
        <taxon>Sar</taxon>
        <taxon>Alveolata</taxon>
        <taxon>Dinophyceae</taxon>
        <taxon>Suessiales</taxon>
        <taxon>Suessiaceae</taxon>
        <taxon>Polarella</taxon>
    </lineage>
</organism>
<evidence type="ECO:0000313" key="1">
    <source>
        <dbReference type="EMBL" id="CAE8647678.1"/>
    </source>
</evidence>